<dbReference type="PANTHER" id="PTHR45752:SF195">
    <property type="entry name" value="LEUCINE-RICH REPEAT (LRR) FAMILY PROTEIN-RELATED"/>
    <property type="match status" value="1"/>
</dbReference>
<keyword evidence="1" id="KW-0433">Leucine-rich repeat</keyword>
<name>Q0VHB9_XANOQ</name>
<accession>Q0VHB9</accession>
<feature type="region of interest" description="Disordered" evidence="3">
    <location>
        <begin position="45"/>
        <end position="122"/>
    </location>
</feature>
<dbReference type="SUPFAM" id="SSF52058">
    <property type="entry name" value="L domain-like"/>
    <property type="match status" value="1"/>
</dbReference>
<dbReference type="Gene3D" id="3.80.10.10">
    <property type="entry name" value="Ribonuclease Inhibitor"/>
    <property type="match status" value="1"/>
</dbReference>
<dbReference type="InterPro" id="IPR003591">
    <property type="entry name" value="Leu-rich_rpt_typical-subtyp"/>
</dbReference>
<gene>
    <name evidence="4" type="primary">hpaF</name>
</gene>
<dbReference type="EMBL" id="AY875714">
    <property type="protein sequence ID" value="ABH07390.1"/>
    <property type="molecule type" value="Genomic_DNA"/>
</dbReference>
<reference evidence="4" key="2">
    <citation type="submission" date="2006-07" db="EMBL/GenBank/DDBJ databases">
        <authorList>
            <person name="Zou L."/>
            <person name="Wang X."/>
            <person name="Xiang Y."/>
            <person name="Zhang B."/>
            <person name="Li Y."/>
            <person name="Xiao Y."/>
            <person name="Wang J."/>
            <person name="Walmsley A.R."/>
            <person name="Chen G."/>
        </authorList>
    </citation>
    <scope>NUCLEOTIDE SEQUENCE</scope>
    <source>
        <strain evidence="4">RS105</strain>
    </source>
</reference>
<evidence type="ECO:0000256" key="1">
    <source>
        <dbReference type="ARBA" id="ARBA00022614"/>
    </source>
</evidence>
<dbReference type="SMART" id="SM00369">
    <property type="entry name" value="LRR_TYP"/>
    <property type="match status" value="4"/>
</dbReference>
<dbReference type="InterPro" id="IPR032675">
    <property type="entry name" value="LRR_dom_sf"/>
</dbReference>
<keyword evidence="2" id="KW-0677">Repeat</keyword>
<evidence type="ECO:0000256" key="3">
    <source>
        <dbReference type="SAM" id="MobiDB-lite"/>
    </source>
</evidence>
<proteinExistence type="predicted"/>
<reference evidence="4" key="1">
    <citation type="journal article" date="2006" name="Appl. Environ. Microbiol.">
        <title>Elucidation of the hrp clusters of Xanthomonas oryzae pv. oryzicola that control the hypersensitive response in nonhost tobacco and pathogenicity in susceptible host rice.</title>
        <authorList>
            <person name="Zou L.F."/>
            <person name="Wang X.P."/>
            <person name="Xiang Y."/>
            <person name="Zhang B."/>
            <person name="Li Y.R."/>
            <person name="Xiao Y.L."/>
            <person name="Wang J.S."/>
            <person name="Walmsley A.R."/>
            <person name="Chen G.Y."/>
        </authorList>
    </citation>
    <scope>NUCLEOTIDE SEQUENCE</scope>
    <source>
        <strain evidence="4">RS105</strain>
    </source>
</reference>
<sequence>MRRWQSHRISLHSFSGLHSLALQPADQAGCISMFNINRLLRSRPQTDNADQAPAQDRPSRQPSPAQGLLSPLLARPRRRESRSPADTSTPGNAAQGRFSRSPLHPLSQPAARAGASSAPTRSIEHDIDDWLAQSLPMAERIPTGYNLHDGSRDTSRDVLQNAAEAIRRAATRRRTELLVDGLPATRLPESIGRLDALQKLMLLHTGVQSLPDSLGQLSQLRHLQIGVAPELKTLPPSLTRLSNLSTLQLTMIPLDELPADLGRMQGLRSLALGGGHYARLPASIVELSRLTGLRVSHSSHFRELPENIGLMQGLRSLELASNSKLEQLPGSLTQLHRLKKLDLSSNRRLAHLPEDIGQLRGLTELSLKSCAALRQLPDSVGDLAQLQLLDLRGTGLQTLPPWLARLPARCDIKVPDHLADQLLQIRDPERAQRAAQRLADRRRHAPVPAAQQAGASWNRVPEFTRVLRSVDADLGERFEKWTHGLTQNGRVFGASITSADMPLLDQVVAEAIRSPGTELEFRSTFGQFLNDHTVKTLNMDGMTQVGDGGPRVRGDVKTAFAEMLKHNIMHTQDQETALGLLQQALQNSGLGLSREMLLRSRNQLTGRAEMWPPLKAYISMHDVEGKAAQDAAITWAMAQLDEAHEGVIGEAEAKQESEQAQANANHFIERRAHVLLREWGIH</sequence>
<organism evidence="4">
    <name type="scientific">Xanthomonas oryzae pv. oryzicola</name>
    <dbReference type="NCBI Taxonomy" id="129394"/>
    <lineage>
        <taxon>Bacteria</taxon>
        <taxon>Pseudomonadati</taxon>
        <taxon>Pseudomonadota</taxon>
        <taxon>Gammaproteobacteria</taxon>
        <taxon>Lysobacterales</taxon>
        <taxon>Lysobacteraceae</taxon>
        <taxon>Xanthomonas</taxon>
    </lineage>
</organism>
<dbReference type="InterPro" id="IPR050715">
    <property type="entry name" value="LRR-SigEffector_domain"/>
</dbReference>
<dbReference type="AlphaFoldDB" id="Q0VHB9"/>
<dbReference type="NCBIfam" id="NF041400">
    <property type="entry name" value="XopAE"/>
    <property type="match status" value="1"/>
</dbReference>
<dbReference type="Pfam" id="PF00560">
    <property type="entry name" value="LRR_1"/>
    <property type="match status" value="1"/>
</dbReference>
<evidence type="ECO:0000256" key="2">
    <source>
        <dbReference type="ARBA" id="ARBA00022737"/>
    </source>
</evidence>
<protein>
    <submittedName>
        <fullName evidence="4">HpaF</fullName>
    </submittedName>
</protein>
<dbReference type="PANTHER" id="PTHR45752">
    <property type="entry name" value="LEUCINE-RICH REPEAT-CONTAINING"/>
    <property type="match status" value="1"/>
</dbReference>
<dbReference type="InterPro" id="IPR001611">
    <property type="entry name" value="Leu-rich_rpt"/>
</dbReference>
<evidence type="ECO:0000313" key="4">
    <source>
        <dbReference type="EMBL" id="ABH07390.1"/>
    </source>
</evidence>